<gene>
    <name evidence="2" type="ORF">M407DRAFT_19166</name>
</gene>
<feature type="compositionally biased region" description="Polar residues" evidence="1">
    <location>
        <begin position="155"/>
        <end position="170"/>
    </location>
</feature>
<feature type="compositionally biased region" description="Low complexity" evidence="1">
    <location>
        <begin position="180"/>
        <end position="197"/>
    </location>
</feature>
<feature type="compositionally biased region" description="Low complexity" evidence="1">
    <location>
        <begin position="344"/>
        <end position="364"/>
    </location>
</feature>
<dbReference type="HOGENOM" id="CLU_738085_0_0_1"/>
<reference evidence="3" key="2">
    <citation type="submission" date="2015-01" db="EMBL/GenBank/DDBJ databases">
        <title>Evolutionary Origins and Diversification of the Mycorrhizal Mutualists.</title>
        <authorList>
            <consortium name="DOE Joint Genome Institute"/>
            <consortium name="Mycorrhizal Genomics Consortium"/>
            <person name="Kohler A."/>
            <person name="Kuo A."/>
            <person name="Nagy L.G."/>
            <person name="Floudas D."/>
            <person name="Copeland A."/>
            <person name="Barry K.W."/>
            <person name="Cichocki N."/>
            <person name="Veneault-Fourrey C."/>
            <person name="LaButti K."/>
            <person name="Lindquist E.A."/>
            <person name="Lipzen A."/>
            <person name="Lundell T."/>
            <person name="Morin E."/>
            <person name="Murat C."/>
            <person name="Riley R."/>
            <person name="Ohm R."/>
            <person name="Sun H."/>
            <person name="Tunlid A."/>
            <person name="Henrissat B."/>
            <person name="Grigoriev I.V."/>
            <person name="Hibbett D.S."/>
            <person name="Martin F."/>
        </authorList>
    </citation>
    <scope>NUCLEOTIDE SEQUENCE [LARGE SCALE GENOMIC DNA]</scope>
    <source>
        <strain evidence="3">MUT 4182</strain>
    </source>
</reference>
<protein>
    <submittedName>
        <fullName evidence="2">Uncharacterized protein</fullName>
    </submittedName>
</protein>
<feature type="compositionally biased region" description="Acidic residues" evidence="1">
    <location>
        <begin position="242"/>
        <end position="251"/>
    </location>
</feature>
<feature type="compositionally biased region" description="Low complexity" evidence="1">
    <location>
        <begin position="32"/>
        <end position="56"/>
    </location>
</feature>
<feature type="compositionally biased region" description="Pro residues" evidence="1">
    <location>
        <begin position="113"/>
        <end position="122"/>
    </location>
</feature>
<feature type="compositionally biased region" description="Basic and acidic residues" evidence="1">
    <location>
        <begin position="281"/>
        <end position="293"/>
    </location>
</feature>
<feature type="region of interest" description="Disordered" evidence="1">
    <location>
        <begin position="154"/>
        <end position="293"/>
    </location>
</feature>
<evidence type="ECO:0000256" key="1">
    <source>
        <dbReference type="SAM" id="MobiDB-lite"/>
    </source>
</evidence>
<name>A0A0C3MDT1_9AGAM</name>
<organism evidence="2 3">
    <name type="scientific">Tulasnella calospora MUT 4182</name>
    <dbReference type="NCBI Taxonomy" id="1051891"/>
    <lineage>
        <taxon>Eukaryota</taxon>
        <taxon>Fungi</taxon>
        <taxon>Dikarya</taxon>
        <taxon>Basidiomycota</taxon>
        <taxon>Agaricomycotina</taxon>
        <taxon>Agaricomycetes</taxon>
        <taxon>Cantharellales</taxon>
        <taxon>Tulasnellaceae</taxon>
        <taxon>Tulasnella</taxon>
    </lineage>
</organism>
<dbReference type="EMBL" id="KN822959">
    <property type="protein sequence ID" value="KIO31907.1"/>
    <property type="molecule type" value="Genomic_DNA"/>
</dbReference>
<feature type="compositionally biased region" description="Low complexity" evidence="1">
    <location>
        <begin position="1"/>
        <end position="11"/>
    </location>
</feature>
<keyword evidence="3" id="KW-1185">Reference proteome</keyword>
<dbReference type="OrthoDB" id="3318278at2759"/>
<feature type="compositionally biased region" description="Acidic residues" evidence="1">
    <location>
        <begin position="62"/>
        <end position="74"/>
    </location>
</feature>
<dbReference type="Proteomes" id="UP000054248">
    <property type="component" value="Unassembled WGS sequence"/>
</dbReference>
<proteinExistence type="predicted"/>
<sequence>MESSSATSSSAPHRPAPLLFDKATTDVPPLPQLEHQQPEHGSPASTPSPTTASPTSLMFPDFAEDDAIVVDASNDDDHDHEGSPADDDAALVRSPAALSTVFPTSPSLAEQPPVSPVKPGPSPLQRSLSQLSALSLSTRSLGQSQQQQLLLSPIVTPSLTLSPSRRSTAGSPTPSPTQPRPQLQLSTIDTVSASTSLLPPPSARTRSPPPALSTPQNATAGGPSSSQAAGNLVLSLKGNHADEEEEKEVEEALNTTLTASTAGDALKTSAGAGASPVVVDGMKREEQEIKTEEKELSPLVDALATIKLEEVDFAGGAEEEKQVGGAATSKGKGKEKAKADTSIAGSDAAGPSSSSPKPFKFSGSRLARKSGEGRR</sequence>
<accession>A0A0C3MDT1</accession>
<reference evidence="2 3" key="1">
    <citation type="submission" date="2014-04" db="EMBL/GenBank/DDBJ databases">
        <authorList>
            <consortium name="DOE Joint Genome Institute"/>
            <person name="Kuo A."/>
            <person name="Girlanda M."/>
            <person name="Perotto S."/>
            <person name="Kohler A."/>
            <person name="Nagy L.G."/>
            <person name="Floudas D."/>
            <person name="Copeland A."/>
            <person name="Barry K.W."/>
            <person name="Cichocki N."/>
            <person name="Veneault-Fourrey C."/>
            <person name="LaButti K."/>
            <person name="Lindquist E.A."/>
            <person name="Lipzen A."/>
            <person name="Lundell T."/>
            <person name="Morin E."/>
            <person name="Murat C."/>
            <person name="Sun H."/>
            <person name="Tunlid A."/>
            <person name="Henrissat B."/>
            <person name="Grigoriev I.V."/>
            <person name="Hibbett D.S."/>
            <person name="Martin F."/>
            <person name="Nordberg H.P."/>
            <person name="Cantor M.N."/>
            <person name="Hua S.X."/>
        </authorList>
    </citation>
    <scope>NUCLEOTIDE SEQUENCE [LARGE SCALE GENOMIC DNA]</scope>
    <source>
        <strain evidence="2 3">MUT 4182</strain>
    </source>
</reference>
<feature type="region of interest" description="Disordered" evidence="1">
    <location>
        <begin position="1"/>
        <end position="131"/>
    </location>
</feature>
<evidence type="ECO:0000313" key="2">
    <source>
        <dbReference type="EMBL" id="KIO31907.1"/>
    </source>
</evidence>
<evidence type="ECO:0000313" key="3">
    <source>
        <dbReference type="Proteomes" id="UP000054248"/>
    </source>
</evidence>
<feature type="region of interest" description="Disordered" evidence="1">
    <location>
        <begin position="314"/>
        <end position="375"/>
    </location>
</feature>
<feature type="compositionally biased region" description="Polar residues" evidence="1">
    <location>
        <begin position="214"/>
        <end position="229"/>
    </location>
</feature>
<feature type="compositionally biased region" description="Pro residues" evidence="1">
    <location>
        <begin position="198"/>
        <end position="212"/>
    </location>
</feature>
<dbReference type="AlphaFoldDB" id="A0A0C3MDT1"/>